<reference evidence="1 2" key="1">
    <citation type="submission" date="2024-04" db="EMBL/GenBank/DDBJ databases">
        <title>genome sequences of Mucor flavus KT1a and Helicostylum pulchrum KT1b strains isolated from the surface of a dry-aged beef.</title>
        <authorList>
            <person name="Toyotome T."/>
            <person name="Hosono M."/>
            <person name="Torimaru M."/>
            <person name="Fukuda K."/>
            <person name="Mikami N."/>
        </authorList>
    </citation>
    <scope>NUCLEOTIDE SEQUENCE [LARGE SCALE GENOMIC DNA]</scope>
    <source>
        <strain evidence="1 2">KT1a</strain>
    </source>
</reference>
<name>A0ABP9YIH9_9FUNG</name>
<organism evidence="1 2">
    <name type="scientific">Mucor flavus</name>
    <dbReference type="NCBI Taxonomy" id="439312"/>
    <lineage>
        <taxon>Eukaryota</taxon>
        <taxon>Fungi</taxon>
        <taxon>Fungi incertae sedis</taxon>
        <taxon>Mucoromycota</taxon>
        <taxon>Mucoromycotina</taxon>
        <taxon>Mucoromycetes</taxon>
        <taxon>Mucorales</taxon>
        <taxon>Mucorineae</taxon>
        <taxon>Mucoraceae</taxon>
        <taxon>Mucor</taxon>
    </lineage>
</organism>
<gene>
    <name evidence="1" type="ORF">MFLAVUS_000001</name>
</gene>
<protein>
    <submittedName>
        <fullName evidence="1">Uncharacterized protein</fullName>
    </submittedName>
</protein>
<evidence type="ECO:0000313" key="2">
    <source>
        <dbReference type="Proteomes" id="UP001473302"/>
    </source>
</evidence>
<sequence>MRSSWITTPPQVRESNNHNIKKYNNNKIDHSVNLNSLSNDRIVTDYSVSSGCYDEKLSPNYDSDAESSDNEYDSFFNKYIQPYSNSSFNNNKNYNADNESVFAIRNNIVGDNDNPCNVDCSPLSPATPIILNNILSYGIIDTA</sequence>
<comment type="caution">
    <text evidence="1">The sequence shown here is derived from an EMBL/GenBank/DDBJ whole genome shotgun (WGS) entry which is preliminary data.</text>
</comment>
<dbReference type="Proteomes" id="UP001473302">
    <property type="component" value="Unassembled WGS sequence"/>
</dbReference>
<proteinExistence type="predicted"/>
<keyword evidence="2" id="KW-1185">Reference proteome</keyword>
<dbReference type="EMBL" id="BAABUK010000001">
    <property type="protein sequence ID" value="GAA5806655.1"/>
    <property type="molecule type" value="Genomic_DNA"/>
</dbReference>
<accession>A0ABP9YIH9</accession>
<evidence type="ECO:0000313" key="1">
    <source>
        <dbReference type="EMBL" id="GAA5806655.1"/>
    </source>
</evidence>